<protein>
    <recommendedName>
        <fullName evidence="4">Secreted protein</fullName>
    </recommendedName>
</protein>
<gene>
    <name evidence="2" type="ORF">KDA82_02445</name>
</gene>
<proteinExistence type="predicted"/>
<reference evidence="2" key="1">
    <citation type="submission" date="2021-04" db="EMBL/GenBank/DDBJ databases">
        <title>Sequencing of actinobacteria type strains.</title>
        <authorList>
            <person name="Nguyen G.-S."/>
            <person name="Wentzel A."/>
        </authorList>
    </citation>
    <scope>NUCLEOTIDE SEQUENCE</scope>
    <source>
        <strain evidence="2">DSM 42095</strain>
    </source>
</reference>
<evidence type="ECO:0000256" key="1">
    <source>
        <dbReference type="SAM" id="SignalP"/>
    </source>
</evidence>
<dbReference type="AlphaFoldDB" id="A0A8T4IHV9"/>
<evidence type="ECO:0008006" key="4">
    <source>
        <dbReference type="Google" id="ProtNLM"/>
    </source>
</evidence>
<dbReference type="Proteomes" id="UP000675554">
    <property type="component" value="Unassembled WGS sequence"/>
</dbReference>
<comment type="caution">
    <text evidence="2">The sequence shown here is derived from an EMBL/GenBank/DDBJ whole genome shotgun (WGS) entry which is preliminary data.</text>
</comment>
<keyword evidence="3" id="KW-1185">Reference proteome</keyword>
<evidence type="ECO:0000313" key="3">
    <source>
        <dbReference type="Proteomes" id="UP000675554"/>
    </source>
</evidence>
<feature type="chain" id="PRO_5039344167" description="Secreted protein" evidence="1">
    <location>
        <begin position="24"/>
        <end position="73"/>
    </location>
</feature>
<organism evidence="2 3">
    <name type="scientific">Streptomyces daliensis</name>
    <dbReference type="NCBI Taxonomy" id="299421"/>
    <lineage>
        <taxon>Bacteria</taxon>
        <taxon>Bacillati</taxon>
        <taxon>Actinomycetota</taxon>
        <taxon>Actinomycetes</taxon>
        <taxon>Kitasatosporales</taxon>
        <taxon>Streptomycetaceae</taxon>
        <taxon>Streptomyces</taxon>
    </lineage>
</organism>
<dbReference type="EMBL" id="JAGSMN010000048">
    <property type="protein sequence ID" value="MBR7671916.1"/>
    <property type="molecule type" value="Genomic_DNA"/>
</dbReference>
<sequence>MRSKFAKAAVVLASLAAITGATAATAQAADEYRGFPTQQACMDKGAELTNNGQTDGFMCTEQSDGWLLEVGND</sequence>
<evidence type="ECO:0000313" key="2">
    <source>
        <dbReference type="EMBL" id="MBR7671916.1"/>
    </source>
</evidence>
<name>A0A8T4IHV9_9ACTN</name>
<feature type="signal peptide" evidence="1">
    <location>
        <begin position="1"/>
        <end position="23"/>
    </location>
</feature>
<keyword evidence="1" id="KW-0732">Signal</keyword>
<accession>A0A8T4IHV9</accession>